<dbReference type="GO" id="GO:0005930">
    <property type="term" value="C:axoneme"/>
    <property type="evidence" value="ECO:0007669"/>
    <property type="project" value="UniProtKB-SubCell"/>
</dbReference>
<evidence type="ECO:0000313" key="4">
    <source>
        <dbReference type="Proteomes" id="UP000239899"/>
    </source>
</evidence>
<keyword evidence="4" id="KW-1185">Reference proteome</keyword>
<dbReference type="SUPFAM" id="SSF81383">
    <property type="entry name" value="F-box domain"/>
    <property type="match status" value="1"/>
</dbReference>
<keyword evidence="2" id="KW-0732">Signal</keyword>
<dbReference type="InterPro" id="IPR036047">
    <property type="entry name" value="F-box-like_dom_sf"/>
</dbReference>
<protein>
    <submittedName>
        <fullName evidence="3">Adenylate cyclase regulatory</fullName>
    </submittedName>
</protein>
<feature type="signal peptide" evidence="2">
    <location>
        <begin position="1"/>
        <end position="24"/>
    </location>
</feature>
<dbReference type="SUPFAM" id="SSF52058">
    <property type="entry name" value="L domain-like"/>
    <property type="match status" value="1"/>
</dbReference>
<comment type="subcellular location">
    <subcellularLocation>
        <location evidence="1">Cytoplasm</location>
        <location evidence="1">Cytoskeleton</location>
        <location evidence="1">Cilium axoneme</location>
    </subcellularLocation>
</comment>
<accession>A0A2P6TXW9</accession>
<dbReference type="AlphaFoldDB" id="A0A2P6TXW9"/>
<dbReference type="Gene3D" id="1.20.1280.50">
    <property type="match status" value="1"/>
</dbReference>
<feature type="chain" id="PRO_5015202099" evidence="2">
    <location>
        <begin position="25"/>
        <end position="547"/>
    </location>
</feature>
<evidence type="ECO:0000256" key="2">
    <source>
        <dbReference type="SAM" id="SignalP"/>
    </source>
</evidence>
<evidence type="ECO:0000256" key="1">
    <source>
        <dbReference type="ARBA" id="ARBA00004430"/>
    </source>
</evidence>
<organism evidence="3 4">
    <name type="scientific">Chlorella sorokiniana</name>
    <name type="common">Freshwater green alga</name>
    <dbReference type="NCBI Taxonomy" id="3076"/>
    <lineage>
        <taxon>Eukaryota</taxon>
        <taxon>Viridiplantae</taxon>
        <taxon>Chlorophyta</taxon>
        <taxon>core chlorophytes</taxon>
        <taxon>Trebouxiophyceae</taxon>
        <taxon>Chlorellales</taxon>
        <taxon>Chlorellaceae</taxon>
        <taxon>Chlorella clade</taxon>
        <taxon>Chlorella</taxon>
    </lineage>
</organism>
<gene>
    <name evidence="3" type="ORF">C2E21_2676</name>
</gene>
<sequence length="547" mass="58475">MPGRPAAALAAILLMCLATGSASARGLRGYGYSYAPTPAPAPVSTPAPVPPAPAPAPQLVNIAWALPGGNNPPFTDQTVAVGDQAVFSFKGLHGLFKIPNSTCPAVFEDVPPLQQIKPPTQDGSATVTFDQPGVYCTMAAPPQLASAPSLADLPDDLLVACFAQLEDPLERHRLLPLVSTRWRRLADEPHLLRNLKFNWDGATLLSRLASFRRWLERSGGGAAVRSLRLEASPYYEDGRGKQYSAAEMEQLHRDLLCALAACSGLQELVARILVHNTLPAIDIGRLAASLPSLRLLHLSVLNTQLAVDEPLGALSQLCDLRLNGGPVLLQPGWTVSGCAATLTSTLTRLHLGRFDTEALPAQVTALSRLAHLMVSLPDCSQAGLAPLRCLTALTALELEDCKNLPSSAVFCQLNNLQSLSIRYLWPNVDSRLAPEANAALQALPQLTALHMQYTHVLPPAVAGLAQLQRLAWDPVYLLAEEALPAGPWLASLRKAVLPGAGVLASMSVLQAAGQLEHLGVVRVDPQMQDEVLPLVHFASRHLPLRRL</sequence>
<comment type="caution">
    <text evidence="3">The sequence shown here is derived from an EMBL/GenBank/DDBJ whole genome shotgun (WGS) entry which is preliminary data.</text>
</comment>
<proteinExistence type="predicted"/>
<dbReference type="Gene3D" id="3.80.10.10">
    <property type="entry name" value="Ribonuclease Inhibitor"/>
    <property type="match status" value="1"/>
</dbReference>
<evidence type="ECO:0000313" key="3">
    <source>
        <dbReference type="EMBL" id="PRW58888.1"/>
    </source>
</evidence>
<name>A0A2P6TXW9_CHLSO</name>
<dbReference type="InterPro" id="IPR032675">
    <property type="entry name" value="LRR_dom_sf"/>
</dbReference>
<dbReference type="OrthoDB" id="513009at2759"/>
<dbReference type="EMBL" id="LHPG02000004">
    <property type="protein sequence ID" value="PRW58888.1"/>
    <property type="molecule type" value="Genomic_DNA"/>
</dbReference>
<dbReference type="Proteomes" id="UP000239899">
    <property type="component" value="Unassembled WGS sequence"/>
</dbReference>
<reference evidence="3 4" key="1">
    <citation type="journal article" date="2018" name="Plant J.">
        <title>Genome sequences of Chlorella sorokiniana UTEX 1602 and Micractinium conductrix SAG 241.80: implications to maltose excretion by a green alga.</title>
        <authorList>
            <person name="Arriola M.B."/>
            <person name="Velmurugan N."/>
            <person name="Zhang Y."/>
            <person name="Plunkett M.H."/>
            <person name="Hondzo H."/>
            <person name="Barney B.M."/>
        </authorList>
    </citation>
    <scope>NUCLEOTIDE SEQUENCE [LARGE SCALE GENOMIC DNA]</scope>
    <source>
        <strain evidence="4">UTEX 1602</strain>
    </source>
</reference>